<dbReference type="SUPFAM" id="SSF88659">
    <property type="entry name" value="Sigma3 and sigma4 domains of RNA polymerase sigma factors"/>
    <property type="match status" value="1"/>
</dbReference>
<dbReference type="RefSeq" id="WP_064035773.1">
    <property type="nucleotide sequence ID" value="NZ_LUUH01000028.1"/>
</dbReference>
<dbReference type="Proteomes" id="UP000077763">
    <property type="component" value="Unassembled WGS sequence"/>
</dbReference>
<dbReference type="PANTHER" id="PTHR43133:SF63">
    <property type="entry name" value="RNA POLYMERASE SIGMA FACTOR FECI-RELATED"/>
    <property type="match status" value="1"/>
</dbReference>
<organism evidence="7 8">
    <name type="scientific">Methylomonas methanica</name>
    <dbReference type="NCBI Taxonomy" id="421"/>
    <lineage>
        <taxon>Bacteria</taxon>
        <taxon>Pseudomonadati</taxon>
        <taxon>Pseudomonadota</taxon>
        <taxon>Gammaproteobacteria</taxon>
        <taxon>Methylococcales</taxon>
        <taxon>Methylococcaceae</taxon>
        <taxon>Methylomonas</taxon>
    </lineage>
</organism>
<evidence type="ECO:0000256" key="3">
    <source>
        <dbReference type="ARBA" id="ARBA00023082"/>
    </source>
</evidence>
<comment type="caution">
    <text evidence="7">The sequence shown here is derived from an EMBL/GenBank/DDBJ whole genome shotgun (WGS) entry which is preliminary data.</text>
</comment>
<dbReference type="Pfam" id="PF04542">
    <property type="entry name" value="Sigma70_r2"/>
    <property type="match status" value="1"/>
</dbReference>
<comment type="similarity">
    <text evidence="1">Belongs to the sigma-70 factor family. ECF subfamily.</text>
</comment>
<proteinExistence type="inferred from homology"/>
<feature type="domain" description="RNA polymerase sigma-70 region 2" evidence="5">
    <location>
        <begin position="8"/>
        <end position="73"/>
    </location>
</feature>
<evidence type="ECO:0000256" key="1">
    <source>
        <dbReference type="ARBA" id="ARBA00010641"/>
    </source>
</evidence>
<dbReference type="InterPro" id="IPR036388">
    <property type="entry name" value="WH-like_DNA-bd_sf"/>
</dbReference>
<dbReference type="InterPro" id="IPR013325">
    <property type="entry name" value="RNA_pol_sigma_r2"/>
</dbReference>
<accession>A0A177MNL9</accession>
<keyword evidence="3" id="KW-0731">Sigma factor</keyword>
<dbReference type="InterPro" id="IPR007627">
    <property type="entry name" value="RNA_pol_sigma70_r2"/>
</dbReference>
<gene>
    <name evidence="7" type="ORF">A1353_06825</name>
</gene>
<dbReference type="SUPFAM" id="SSF88946">
    <property type="entry name" value="Sigma2 domain of RNA polymerase sigma factors"/>
    <property type="match status" value="1"/>
</dbReference>
<protein>
    <submittedName>
        <fullName evidence="7">RNA polymerase subunit sigma-24</fullName>
    </submittedName>
</protein>
<sequence>MNLDISALYRQHCKELLHHLLRIVKCQETAEDLVQESYLILARTANATAIENPRSFLYRTASNLALDHLRHNKIVERHQEAALLAEEPQQSGAESEIASQQCRTLLYQTIAELPPRCRDAFILHKIRGLSYREVAGVLDISESAVEKHIVKGLVHCRKQRAQLAIAFLPTPSCRQTNYFKAAS</sequence>
<feature type="domain" description="RNA polymerase sigma factor 70 region 4 type 2" evidence="6">
    <location>
        <begin position="105"/>
        <end position="156"/>
    </location>
</feature>
<evidence type="ECO:0000259" key="6">
    <source>
        <dbReference type="Pfam" id="PF08281"/>
    </source>
</evidence>
<dbReference type="NCBIfam" id="TIGR02937">
    <property type="entry name" value="sigma70-ECF"/>
    <property type="match status" value="1"/>
</dbReference>
<evidence type="ECO:0000256" key="2">
    <source>
        <dbReference type="ARBA" id="ARBA00023015"/>
    </source>
</evidence>
<keyword evidence="2" id="KW-0805">Transcription regulation</keyword>
<dbReference type="PANTHER" id="PTHR43133">
    <property type="entry name" value="RNA POLYMERASE ECF-TYPE SIGMA FACTO"/>
    <property type="match status" value="1"/>
</dbReference>
<dbReference type="InterPro" id="IPR013249">
    <property type="entry name" value="RNA_pol_sigma70_r4_t2"/>
</dbReference>
<name>A0A177MNL9_METMH</name>
<evidence type="ECO:0000313" key="7">
    <source>
        <dbReference type="EMBL" id="OAI07387.1"/>
    </source>
</evidence>
<dbReference type="AlphaFoldDB" id="A0A177MNL9"/>
<dbReference type="GO" id="GO:0016987">
    <property type="term" value="F:sigma factor activity"/>
    <property type="evidence" value="ECO:0007669"/>
    <property type="project" value="UniProtKB-KW"/>
</dbReference>
<dbReference type="EMBL" id="LUUH01000028">
    <property type="protein sequence ID" value="OAI07387.1"/>
    <property type="molecule type" value="Genomic_DNA"/>
</dbReference>
<dbReference type="GO" id="GO:0003677">
    <property type="term" value="F:DNA binding"/>
    <property type="evidence" value="ECO:0007669"/>
    <property type="project" value="InterPro"/>
</dbReference>
<keyword evidence="4" id="KW-0804">Transcription</keyword>
<dbReference type="Gene3D" id="1.10.10.10">
    <property type="entry name" value="Winged helix-like DNA-binding domain superfamily/Winged helix DNA-binding domain"/>
    <property type="match status" value="1"/>
</dbReference>
<dbReference type="Pfam" id="PF08281">
    <property type="entry name" value="Sigma70_r4_2"/>
    <property type="match status" value="1"/>
</dbReference>
<evidence type="ECO:0000259" key="5">
    <source>
        <dbReference type="Pfam" id="PF04542"/>
    </source>
</evidence>
<evidence type="ECO:0000256" key="4">
    <source>
        <dbReference type="ARBA" id="ARBA00023163"/>
    </source>
</evidence>
<dbReference type="InterPro" id="IPR013324">
    <property type="entry name" value="RNA_pol_sigma_r3/r4-like"/>
</dbReference>
<dbReference type="GO" id="GO:0006352">
    <property type="term" value="P:DNA-templated transcription initiation"/>
    <property type="evidence" value="ECO:0007669"/>
    <property type="project" value="InterPro"/>
</dbReference>
<dbReference type="Gene3D" id="1.10.1740.10">
    <property type="match status" value="1"/>
</dbReference>
<dbReference type="InterPro" id="IPR039425">
    <property type="entry name" value="RNA_pol_sigma-70-like"/>
</dbReference>
<dbReference type="InterPro" id="IPR014284">
    <property type="entry name" value="RNA_pol_sigma-70_dom"/>
</dbReference>
<reference evidence="7 8" key="1">
    <citation type="submission" date="2016-03" db="EMBL/GenBank/DDBJ databases">
        <authorList>
            <person name="Ploux O."/>
        </authorList>
    </citation>
    <scope>NUCLEOTIDE SEQUENCE [LARGE SCALE GENOMIC DNA]</scope>
    <source>
        <strain evidence="7 8">R-45371</strain>
    </source>
</reference>
<evidence type="ECO:0000313" key="8">
    <source>
        <dbReference type="Proteomes" id="UP000077763"/>
    </source>
</evidence>
<dbReference type="CDD" id="cd06171">
    <property type="entry name" value="Sigma70_r4"/>
    <property type="match status" value="1"/>
</dbReference>